<name>A0ACD1E4P5_9MICO</name>
<proteinExistence type="predicted"/>
<accession>A0ACD1E4P5</accession>
<keyword evidence="2" id="KW-1185">Reference proteome</keyword>
<sequence length="242" mass="25551">MRRVTLSVLRTRPGGGGRHRHPARRSAPPVRSGVSPALRAVGVGLRTGLVLLVAALAVVLVVVPKSTGAVPLSVLTRSMEPALPAGTLVVVRPVDPASIRVGDVVTYQLVSGRPEVVTHRVVAVGAQSDGSRTFVFRGDANAAVDARPVVPAQIRGAVWYSVPGLGTVNQVVNGARSWLLPAVAGLLLAYGVTLIVSGTVSAVRRRRRRAERRRAGRDHVGRQRRDRVGRRGQRTGTASRAA</sequence>
<organism evidence="1 2">
    <name type="scientific">Curtobacterium aetherium</name>
    <dbReference type="NCBI Taxonomy" id="2841594"/>
    <lineage>
        <taxon>Bacteria</taxon>
        <taxon>Bacillati</taxon>
        <taxon>Actinomycetota</taxon>
        <taxon>Actinomycetes</taxon>
        <taxon>Micrococcales</taxon>
        <taxon>Microbacteriaceae</taxon>
        <taxon>Curtobacterium</taxon>
    </lineage>
</organism>
<reference evidence="1" key="1">
    <citation type="submission" date="2021-06" db="EMBL/GenBank/DDBJ databases">
        <authorList>
            <person name="Ellington A.J."/>
            <person name="Bryan N.C."/>
            <person name="Christner B.C."/>
            <person name="Reisch C.R."/>
        </authorList>
    </citation>
    <scope>NUCLEOTIDE SEQUENCE</scope>
    <source>
        <strain evidence="1">L6-1</strain>
    </source>
</reference>
<dbReference type="EMBL" id="CP076544">
    <property type="protein sequence ID" value="QWS33912.1"/>
    <property type="molecule type" value="Genomic_DNA"/>
</dbReference>
<dbReference type="Proteomes" id="UP000681794">
    <property type="component" value="Chromosome"/>
</dbReference>
<keyword evidence="1" id="KW-0378">Hydrolase</keyword>
<gene>
    <name evidence="1" type="ORF">KM842_01480</name>
</gene>
<dbReference type="EC" id="3.4.21.89" evidence="1"/>
<protein>
    <submittedName>
        <fullName evidence="1">Signal peptidase I</fullName>
        <ecNumber evidence="1">3.4.21.89</ecNumber>
    </submittedName>
</protein>
<evidence type="ECO:0000313" key="1">
    <source>
        <dbReference type="EMBL" id="QWS33912.1"/>
    </source>
</evidence>
<evidence type="ECO:0000313" key="2">
    <source>
        <dbReference type="Proteomes" id="UP000681794"/>
    </source>
</evidence>